<comment type="caution">
    <text evidence="2">The sequence shown here is derived from an EMBL/GenBank/DDBJ whole genome shotgun (WGS) entry which is preliminary data.</text>
</comment>
<evidence type="ECO:0000313" key="2">
    <source>
        <dbReference type="EMBL" id="CAJ1399503.1"/>
    </source>
</evidence>
<organism evidence="2 3">
    <name type="scientific">Effrenium voratum</name>
    <dbReference type="NCBI Taxonomy" id="2562239"/>
    <lineage>
        <taxon>Eukaryota</taxon>
        <taxon>Sar</taxon>
        <taxon>Alveolata</taxon>
        <taxon>Dinophyceae</taxon>
        <taxon>Suessiales</taxon>
        <taxon>Symbiodiniaceae</taxon>
        <taxon>Effrenium</taxon>
    </lineage>
</organism>
<protein>
    <submittedName>
        <fullName evidence="2">Uncharacterized protein</fullName>
    </submittedName>
</protein>
<proteinExistence type="predicted"/>
<keyword evidence="1" id="KW-0175">Coiled coil</keyword>
<dbReference type="AlphaFoldDB" id="A0AA36NET0"/>
<keyword evidence="3" id="KW-1185">Reference proteome</keyword>
<reference evidence="2" key="1">
    <citation type="submission" date="2023-08" db="EMBL/GenBank/DDBJ databases">
        <authorList>
            <person name="Chen Y."/>
            <person name="Shah S."/>
            <person name="Dougan E. K."/>
            <person name="Thang M."/>
            <person name="Chan C."/>
        </authorList>
    </citation>
    <scope>NUCLEOTIDE SEQUENCE</scope>
</reference>
<dbReference type="Proteomes" id="UP001178507">
    <property type="component" value="Unassembled WGS sequence"/>
</dbReference>
<sequence>MCSCIEEGCSVEEIVQIQEKLEHDEGRLKDEIRKLQAEREGHEEVSYEGIGLLRLSLSRIHSLNNKLRAMLDVHSQNFKKEFGAYLAFGNSETGGFLNLVEPQAA</sequence>
<gene>
    <name evidence="2" type="ORF">EVOR1521_LOCUS23022</name>
</gene>
<dbReference type="EMBL" id="CAUJNA010003339">
    <property type="protein sequence ID" value="CAJ1399503.1"/>
    <property type="molecule type" value="Genomic_DNA"/>
</dbReference>
<evidence type="ECO:0000313" key="3">
    <source>
        <dbReference type="Proteomes" id="UP001178507"/>
    </source>
</evidence>
<evidence type="ECO:0000256" key="1">
    <source>
        <dbReference type="SAM" id="Coils"/>
    </source>
</evidence>
<name>A0AA36NET0_9DINO</name>
<accession>A0AA36NET0</accession>
<feature type="coiled-coil region" evidence="1">
    <location>
        <begin position="18"/>
        <end position="45"/>
    </location>
</feature>